<accession>A0A7J5U4L3</accession>
<evidence type="ECO:0000313" key="1">
    <source>
        <dbReference type="EMBL" id="KAB7732705.1"/>
    </source>
</evidence>
<dbReference type="InterPro" id="IPR009078">
    <property type="entry name" value="Ferritin-like_SF"/>
</dbReference>
<proteinExistence type="predicted"/>
<evidence type="ECO:0000313" key="2">
    <source>
        <dbReference type="Proteomes" id="UP000488299"/>
    </source>
</evidence>
<dbReference type="EMBL" id="WELI01000001">
    <property type="protein sequence ID" value="KAB7732705.1"/>
    <property type="molecule type" value="Genomic_DNA"/>
</dbReference>
<organism evidence="1 2">
    <name type="scientific">Rudanella paleaurantiibacter</name>
    <dbReference type="NCBI Taxonomy" id="2614655"/>
    <lineage>
        <taxon>Bacteria</taxon>
        <taxon>Pseudomonadati</taxon>
        <taxon>Bacteroidota</taxon>
        <taxon>Cytophagia</taxon>
        <taxon>Cytophagales</taxon>
        <taxon>Cytophagaceae</taxon>
        <taxon>Rudanella</taxon>
    </lineage>
</organism>
<keyword evidence="2" id="KW-1185">Reference proteome</keyword>
<dbReference type="Pfam" id="PF13668">
    <property type="entry name" value="Ferritin_2"/>
    <property type="match status" value="1"/>
</dbReference>
<gene>
    <name evidence="1" type="ORF">F5984_01775</name>
</gene>
<dbReference type="Proteomes" id="UP000488299">
    <property type="component" value="Unassembled WGS sequence"/>
</dbReference>
<reference evidence="1 2" key="1">
    <citation type="submission" date="2019-10" db="EMBL/GenBank/DDBJ databases">
        <title>Rudanella paleaurantiibacter sp. nov., isolated from sludge.</title>
        <authorList>
            <person name="Xu S.Q."/>
        </authorList>
    </citation>
    <scope>NUCLEOTIDE SEQUENCE [LARGE SCALE GENOMIC DNA]</scope>
    <source>
        <strain evidence="1 2">HX-22-17</strain>
    </source>
</reference>
<dbReference type="RefSeq" id="WP_152122235.1">
    <property type="nucleotide sequence ID" value="NZ_WELI01000001.1"/>
</dbReference>
<protein>
    <submittedName>
        <fullName evidence="1">Ferritin-like domain-containing protein</fullName>
    </submittedName>
</protein>
<dbReference type="SUPFAM" id="SSF47240">
    <property type="entry name" value="Ferritin-like"/>
    <property type="match status" value="1"/>
</dbReference>
<name>A0A7J5U4L3_9BACT</name>
<sequence length="247" mass="26530">MNLFKLFQDIEAVDGDATERLGYYSRRSLLRLGSKALAVSAPTVMASVLNEAYAQSSSVQDVLNYALTLEYLEDDYYQKGNAAANLIPAADKAIFTQIGKHETAHVALLRGALGSAAVAKPAFKYPAATFTDYQTFLLLAQAFEDTGVRAYKGQAGNLLGMDVLTTALQIHSVEARHASEVRRLRGLRGWVSATDEAPAPVYAGEAVTSQAGVDLVALTGKSADRVREAFDEPLDRAAVLAIAQPYL</sequence>
<dbReference type="AlphaFoldDB" id="A0A7J5U4L3"/>
<comment type="caution">
    <text evidence="1">The sequence shown here is derived from an EMBL/GenBank/DDBJ whole genome shotgun (WGS) entry which is preliminary data.</text>
</comment>